<accession>A0A9W8ULH4</accession>
<dbReference type="EMBL" id="JAJHUN010000007">
    <property type="protein sequence ID" value="KAJ4155613.1"/>
    <property type="molecule type" value="Genomic_DNA"/>
</dbReference>
<sequence>MASPGPSASAADDGDRLKKAHDELRIVDAETRSLLRELNCLMTVKTLLFPAEHNGPGQAGSTYWRAWYQRKGFGDQPPLESEWWKRAGGRGLLNSAENLQREIEHVEIQGAALVAHRDAVWRAVNALSRPFLRSLSIMNLPEETLVGILELVEGFDPDLPVSYGMSGGRRDIQNVRLVCRRFCELGSQLLVRRVRISPNEASLARLRAVSRHPTISRGVRAFRVGLHFETSALGDLGTFFSHLHTEAQDETDSHDQLWDITQIPEETETQISVDVAAVLSKIRGHASADTESDDDVPALDNENCRASLDQAHRKYRALLKNQASLIDTGEFVRLFGSAAARLTSVWKLDVADHNPVTERHRMISGAGMRTLICRSMLQVAADTDAEQYRLGLSNFECTIQLIRAVGKTGTVLDSLDINLRTLGSPGGMAAAPDAWRELSSATRRLTAFSFKAGMSADAPEAGGLHDFLSACLETASLQKLKLDMGSPRPPGESVDLGKVLCARPRPHLMDMTLSCVAVNLSDLKQLPQPMKSIHLTQVHLLTDTWKAALDVFRDKTCALMILREPRGAERDTMAGGGGLSKDIWCRSWPVQRVRVLDLGPGHRQPQSPAST</sequence>
<keyword evidence="2" id="KW-1185">Reference proteome</keyword>
<comment type="caution">
    <text evidence="1">The sequence shown here is derived from an EMBL/GenBank/DDBJ whole genome shotgun (WGS) entry which is preliminary data.</text>
</comment>
<dbReference type="Proteomes" id="UP001144673">
    <property type="component" value="Chromosome 6"/>
</dbReference>
<gene>
    <name evidence="1" type="ORF">LMH87_000850</name>
</gene>
<protein>
    <recommendedName>
        <fullName evidence="3">F-box domain-containing protein</fullName>
    </recommendedName>
</protein>
<evidence type="ECO:0000313" key="2">
    <source>
        <dbReference type="Proteomes" id="UP001144673"/>
    </source>
</evidence>
<reference evidence="1" key="1">
    <citation type="journal article" date="2023" name="Access Microbiol">
        <title>De-novo genome assembly for Akanthomyces muscarius, a biocontrol agent of insect agricultural pests.</title>
        <authorList>
            <person name="Erdos Z."/>
            <person name="Studholme D.J."/>
            <person name="Raymond B."/>
            <person name="Sharma M."/>
        </authorList>
    </citation>
    <scope>NUCLEOTIDE SEQUENCE</scope>
    <source>
        <strain evidence="1">Ve6</strain>
    </source>
</reference>
<dbReference type="KEGG" id="amus:LMH87_000850"/>
<dbReference type="GeneID" id="80888009"/>
<evidence type="ECO:0008006" key="3">
    <source>
        <dbReference type="Google" id="ProtNLM"/>
    </source>
</evidence>
<evidence type="ECO:0000313" key="1">
    <source>
        <dbReference type="EMBL" id="KAJ4155613.1"/>
    </source>
</evidence>
<name>A0A9W8ULH4_AKAMU</name>
<dbReference type="RefSeq" id="XP_056055737.1">
    <property type="nucleotide sequence ID" value="XM_056198826.1"/>
</dbReference>
<dbReference type="AlphaFoldDB" id="A0A9W8ULH4"/>
<organism evidence="1 2">
    <name type="scientific">Akanthomyces muscarius</name>
    <name type="common">Entomopathogenic fungus</name>
    <name type="synonym">Lecanicillium muscarium</name>
    <dbReference type="NCBI Taxonomy" id="2231603"/>
    <lineage>
        <taxon>Eukaryota</taxon>
        <taxon>Fungi</taxon>
        <taxon>Dikarya</taxon>
        <taxon>Ascomycota</taxon>
        <taxon>Pezizomycotina</taxon>
        <taxon>Sordariomycetes</taxon>
        <taxon>Hypocreomycetidae</taxon>
        <taxon>Hypocreales</taxon>
        <taxon>Cordycipitaceae</taxon>
        <taxon>Akanthomyces</taxon>
    </lineage>
</organism>
<proteinExistence type="predicted"/>